<protein>
    <submittedName>
        <fullName evidence="1">Uncharacterized protein</fullName>
    </submittedName>
</protein>
<organism evidence="1 2">
    <name type="scientific">Paenibacillus gansuensis</name>
    <dbReference type="NCBI Taxonomy" id="306542"/>
    <lineage>
        <taxon>Bacteria</taxon>
        <taxon>Bacillati</taxon>
        <taxon>Bacillota</taxon>
        <taxon>Bacilli</taxon>
        <taxon>Bacillales</taxon>
        <taxon>Paenibacillaceae</taxon>
        <taxon>Paenibacillus</taxon>
    </lineage>
</organism>
<reference evidence="2" key="1">
    <citation type="journal article" date="2019" name="Int. J. Syst. Evol. Microbiol.">
        <title>The Global Catalogue of Microorganisms (GCM) 10K type strain sequencing project: providing services to taxonomists for standard genome sequencing and annotation.</title>
        <authorList>
            <consortium name="The Broad Institute Genomics Platform"/>
            <consortium name="The Broad Institute Genome Sequencing Center for Infectious Disease"/>
            <person name="Wu L."/>
            <person name="Ma J."/>
        </authorList>
    </citation>
    <scope>NUCLEOTIDE SEQUENCE [LARGE SCALE GENOMIC DNA]</scope>
    <source>
        <strain evidence="2">KCTC 3950</strain>
    </source>
</reference>
<evidence type="ECO:0000313" key="1">
    <source>
        <dbReference type="EMBL" id="MFD2614491.1"/>
    </source>
</evidence>
<name>A0ABW5PI29_9BACL</name>
<accession>A0ABW5PI29</accession>
<keyword evidence="2" id="KW-1185">Reference proteome</keyword>
<dbReference type="RefSeq" id="WP_377605412.1">
    <property type="nucleotide sequence ID" value="NZ_JBHUME010000012.1"/>
</dbReference>
<comment type="caution">
    <text evidence="1">The sequence shown here is derived from an EMBL/GenBank/DDBJ whole genome shotgun (WGS) entry which is preliminary data.</text>
</comment>
<dbReference type="Proteomes" id="UP001597541">
    <property type="component" value="Unassembled WGS sequence"/>
</dbReference>
<evidence type="ECO:0000313" key="2">
    <source>
        <dbReference type="Proteomes" id="UP001597541"/>
    </source>
</evidence>
<proteinExistence type="predicted"/>
<sequence>MAKKPNSPDVDDVPEKANVGGIEVLLWKANRPLTVEEHEHLSEKLSFESMKSGIPIVLVPFSVETETAIAGDPVAADE</sequence>
<gene>
    <name evidence="1" type="ORF">ACFSUF_18930</name>
</gene>
<dbReference type="EMBL" id="JBHUME010000012">
    <property type="protein sequence ID" value="MFD2614491.1"/>
    <property type="molecule type" value="Genomic_DNA"/>
</dbReference>